<evidence type="ECO:0000259" key="4">
    <source>
        <dbReference type="PROSITE" id="PS50835"/>
    </source>
</evidence>
<feature type="domain" description="Ig-like" evidence="4">
    <location>
        <begin position="404"/>
        <end position="483"/>
    </location>
</feature>
<dbReference type="InterPro" id="IPR050958">
    <property type="entry name" value="Cell_Adh-Cytoskel_Orgn"/>
</dbReference>
<dbReference type="Gene3D" id="2.60.40.10">
    <property type="entry name" value="Immunoglobulins"/>
    <property type="match status" value="11"/>
</dbReference>
<dbReference type="InterPro" id="IPR003598">
    <property type="entry name" value="Ig_sub2"/>
</dbReference>
<dbReference type="FunFam" id="2.60.40.10:FF:000032">
    <property type="entry name" value="palladin isoform X1"/>
    <property type="match status" value="1"/>
</dbReference>
<dbReference type="PANTHER" id="PTHR45080:SF8">
    <property type="entry name" value="IG-LIKE DOMAIN-CONTAINING PROTEIN"/>
    <property type="match status" value="1"/>
</dbReference>
<evidence type="ECO:0000313" key="6">
    <source>
        <dbReference type="RefSeq" id="XP_026680862.1"/>
    </source>
</evidence>
<dbReference type="RefSeq" id="XP_026680862.1">
    <property type="nucleotide sequence ID" value="XM_026825061.1"/>
</dbReference>
<protein>
    <submittedName>
        <fullName evidence="6">Hemicentin-1-like</fullName>
    </submittedName>
</protein>
<feature type="domain" description="Ig-like" evidence="4">
    <location>
        <begin position="875"/>
        <end position="972"/>
    </location>
</feature>
<feature type="domain" description="Ig-like" evidence="4">
    <location>
        <begin position="488"/>
        <end position="571"/>
    </location>
</feature>
<dbReference type="InterPro" id="IPR003599">
    <property type="entry name" value="Ig_sub"/>
</dbReference>
<sequence>MVEMKLYQVLYGKVDIEIVGLVPPVIKKDYSSATRKVLNGEDITLSCTIVEGNPFPKIVWFKDGRAINVWSKKILNKGEQLVLENMNSQNVGNYECRASNVAGSDTNAFQIQLHEPPTIKEPWTSYQEVLEGSSVQLPCLAEGDLTLTFSWSAEGKPINDSSKWYVARNGSLIMSHVSEEDTNAYTCTVSNAVGSTSKTIQMNVLVCVRRSISYQKYVARNGSLIMSHVSEEDTNAYTCTVSNAVGSTSKTIQMNVLVPPFFKDEQQENVAVVKGEQLVLENMNSQNVGNYECRASNVAGSDTNAFQIQLHEPPTIKEPWTSYQEVLEGSSVQLPCLAEGELTPTYSWSAEGKPINNSNRWYVTRNGSFVINNIAEKDTNVYTCTVSNAAGSTSKTIQMNVLVPPFFKDEQQESVAIVVNHPMNISCSHYGVPTPDFSWYKDGSLLRIQSHYITLGSQVNDSGLYSCYVKNKAGEINRKVNLTVLATPVIEKDNSPATRKVINGENITLNCTIAQGYPIPKIVWFKDGRPISAWFKLLNKGEQLVLENMNSQNVGNYECRASNITKFPVFSVPPKIQENGISPNLTLKEGEVFSIPCIATGNPDPQISWHIQSKSRTIHSGYHEDNMLVLTDNTLVLTEVSANDTYTCVASNSAGIDKKNYSITIEENPIYVTDPEVEQVNVMESDTVQMECDVDEDTPVDHWLINGKPIPKIIKIERGDEIHFSYSEDKQVLSVLNVPDSSFNGIYQCVDETGKVIKSFKLNVLSTPQFDSDASFKSDIIVEQGSKVSMNCSANGFPKPLVTWKKISPTGELPVTEHTVPDIIFEPPQFNYVLHFPSVQTKHSGLYQCTAANDIEQSDDYRVSRQFNLQVLEPPFIRNKPATDLVQIQQNSELKLSCDVEGNPTPEIMWHRAGAQIDSSAVKQVVPPDEGINTFRIISTLSIPNIQTEQRGEFACIASNKIGVAEQSFHVTVNAT</sequence>
<dbReference type="AlphaFoldDB" id="A0A3Q0IXA1"/>
<feature type="domain" description="Ig-like" evidence="4">
    <location>
        <begin position="23"/>
        <end position="112"/>
    </location>
</feature>
<dbReference type="InterPro" id="IPR036179">
    <property type="entry name" value="Ig-like_dom_sf"/>
</dbReference>
<dbReference type="GO" id="GO:0007156">
    <property type="term" value="P:homophilic cell adhesion via plasma membrane adhesion molecules"/>
    <property type="evidence" value="ECO:0007669"/>
    <property type="project" value="TreeGrafter"/>
</dbReference>
<keyword evidence="1" id="KW-0732">Signal</keyword>
<dbReference type="InterPro" id="IPR007110">
    <property type="entry name" value="Ig-like_dom"/>
</dbReference>
<dbReference type="InterPro" id="IPR013783">
    <property type="entry name" value="Ig-like_fold"/>
</dbReference>
<dbReference type="GeneID" id="103511302"/>
<gene>
    <name evidence="6" type="primary">LOC103511302</name>
</gene>
<dbReference type="FunFam" id="2.60.40.10:FF:000130">
    <property type="entry name" value="Hemicentin 1"/>
    <property type="match status" value="1"/>
</dbReference>
<dbReference type="PaxDb" id="121845-A0A3Q0IXA1"/>
<dbReference type="SUPFAM" id="SSF48726">
    <property type="entry name" value="Immunoglobulin"/>
    <property type="match status" value="11"/>
</dbReference>
<dbReference type="PANTHER" id="PTHR45080">
    <property type="entry name" value="CONTACTIN 5"/>
    <property type="match status" value="1"/>
</dbReference>
<name>A0A3Q0IXA1_DIACI</name>
<dbReference type="Proteomes" id="UP000079169">
    <property type="component" value="Unplaced"/>
</dbReference>
<keyword evidence="5" id="KW-1185">Reference proteome</keyword>
<accession>A0A3Q0IXA1</accession>
<keyword evidence="2" id="KW-1015">Disulfide bond</keyword>
<feature type="domain" description="Ig-like" evidence="4">
    <location>
        <begin position="313"/>
        <end position="398"/>
    </location>
</feature>
<feature type="domain" description="Ig-like" evidence="4">
    <location>
        <begin position="574"/>
        <end position="664"/>
    </location>
</feature>
<dbReference type="KEGG" id="dci:103511302"/>
<evidence type="ECO:0000313" key="5">
    <source>
        <dbReference type="Proteomes" id="UP000079169"/>
    </source>
</evidence>
<evidence type="ECO:0000256" key="1">
    <source>
        <dbReference type="ARBA" id="ARBA00022729"/>
    </source>
</evidence>
<evidence type="ECO:0000256" key="2">
    <source>
        <dbReference type="ARBA" id="ARBA00023157"/>
    </source>
</evidence>
<keyword evidence="3" id="KW-0393">Immunoglobulin domain</keyword>
<dbReference type="Pfam" id="PF07679">
    <property type="entry name" value="I-set"/>
    <property type="match status" value="3"/>
</dbReference>
<dbReference type="Pfam" id="PF13895">
    <property type="entry name" value="Ig_2"/>
    <property type="match status" value="1"/>
</dbReference>
<dbReference type="InterPro" id="IPR013098">
    <property type="entry name" value="Ig_I-set"/>
</dbReference>
<evidence type="ECO:0000256" key="3">
    <source>
        <dbReference type="ARBA" id="ARBA00023319"/>
    </source>
</evidence>
<organism evidence="5 6">
    <name type="scientific">Diaphorina citri</name>
    <name type="common">Asian citrus psyllid</name>
    <dbReference type="NCBI Taxonomy" id="121845"/>
    <lineage>
        <taxon>Eukaryota</taxon>
        <taxon>Metazoa</taxon>
        <taxon>Ecdysozoa</taxon>
        <taxon>Arthropoda</taxon>
        <taxon>Hexapoda</taxon>
        <taxon>Insecta</taxon>
        <taxon>Pterygota</taxon>
        <taxon>Neoptera</taxon>
        <taxon>Paraneoptera</taxon>
        <taxon>Hemiptera</taxon>
        <taxon>Sternorrhyncha</taxon>
        <taxon>Psylloidea</taxon>
        <taxon>Psyllidae</taxon>
        <taxon>Diaphorininae</taxon>
        <taxon>Diaphorina</taxon>
    </lineage>
</organism>
<dbReference type="STRING" id="121845.A0A3Q0IXA1"/>
<feature type="domain" description="Ig-like" evidence="4">
    <location>
        <begin position="675"/>
        <end position="749"/>
    </location>
</feature>
<dbReference type="GO" id="GO:0005886">
    <property type="term" value="C:plasma membrane"/>
    <property type="evidence" value="ECO:0007669"/>
    <property type="project" value="TreeGrafter"/>
</dbReference>
<dbReference type="SMART" id="SM00409">
    <property type="entry name" value="IG"/>
    <property type="match status" value="10"/>
</dbReference>
<dbReference type="Pfam" id="PF13927">
    <property type="entry name" value="Ig_3"/>
    <property type="match status" value="4"/>
</dbReference>
<dbReference type="SMART" id="SM00408">
    <property type="entry name" value="IGc2"/>
    <property type="match status" value="9"/>
</dbReference>
<reference evidence="6" key="1">
    <citation type="submission" date="2025-08" db="UniProtKB">
        <authorList>
            <consortium name="RefSeq"/>
        </authorList>
    </citation>
    <scope>IDENTIFICATION</scope>
</reference>
<feature type="domain" description="Ig-like" evidence="4">
    <location>
        <begin position="768"/>
        <end position="864"/>
    </location>
</feature>
<proteinExistence type="predicted"/>
<dbReference type="PROSITE" id="PS50835">
    <property type="entry name" value="IG_LIKE"/>
    <property type="match status" value="9"/>
</dbReference>
<feature type="domain" description="Ig-like" evidence="4">
    <location>
        <begin position="116"/>
        <end position="201"/>
    </location>
</feature>